<organism evidence="6 7">
    <name type="scientific">Daucus carota subsp. sativus</name>
    <name type="common">Carrot</name>
    <dbReference type="NCBI Taxonomy" id="79200"/>
    <lineage>
        <taxon>Eukaryota</taxon>
        <taxon>Viridiplantae</taxon>
        <taxon>Streptophyta</taxon>
        <taxon>Embryophyta</taxon>
        <taxon>Tracheophyta</taxon>
        <taxon>Spermatophyta</taxon>
        <taxon>Magnoliopsida</taxon>
        <taxon>eudicotyledons</taxon>
        <taxon>Gunneridae</taxon>
        <taxon>Pentapetalae</taxon>
        <taxon>asterids</taxon>
        <taxon>campanulids</taxon>
        <taxon>Apiales</taxon>
        <taxon>Apiaceae</taxon>
        <taxon>Apioideae</taxon>
        <taxon>Scandiceae</taxon>
        <taxon>Daucinae</taxon>
        <taxon>Daucus</taxon>
        <taxon>Daucus sect. Daucus</taxon>
    </lineage>
</organism>
<gene>
    <name evidence="6" type="ORF">DCAR_0310736</name>
</gene>
<dbReference type="InterPro" id="IPR007749">
    <property type="entry name" value="DUF677"/>
</dbReference>
<evidence type="ECO:0000256" key="3">
    <source>
        <dbReference type="ARBA" id="ARBA00022692"/>
    </source>
</evidence>
<dbReference type="AlphaFoldDB" id="A0A166A4Y4"/>
<accession>A0A166A4Y4</accession>
<dbReference type="Proteomes" id="UP000077755">
    <property type="component" value="Chromosome 3"/>
</dbReference>
<keyword evidence="5" id="KW-0472">Membrane</keyword>
<reference evidence="6" key="2">
    <citation type="submission" date="2022-03" db="EMBL/GenBank/DDBJ databases">
        <title>Draft title - Genomic analysis of global carrot germplasm unveils the trajectory of domestication and the origin of high carotenoid orange carrot.</title>
        <authorList>
            <person name="Iorizzo M."/>
            <person name="Ellison S."/>
            <person name="Senalik D."/>
            <person name="Macko-Podgorni A."/>
            <person name="Grzebelus D."/>
            <person name="Bostan H."/>
            <person name="Rolling W."/>
            <person name="Curaba J."/>
            <person name="Simon P."/>
        </authorList>
    </citation>
    <scope>NUCLEOTIDE SEQUENCE</scope>
    <source>
        <tissue evidence="6">Leaf</tissue>
    </source>
</reference>
<dbReference type="EMBL" id="CP093345">
    <property type="protein sequence ID" value="WOG91487.1"/>
    <property type="molecule type" value="Genomic_DNA"/>
</dbReference>
<sequence length="367" mass="42390">MCRKQRESNLANKLNVNEEYKEAFRTQSYAEICSKIQDHIELKSLDNKSTSSSCSSSAIPQFVHFSENLLEPRSHNLDDITKGYDLHPLLIDYFKVTAESCHLCELLLHSIHQARANHDIIARVIMLSKREGEDHDQYCRAIIRELASFALKRNPLSSLSSLQFRDNQDSRNILLHRLMLQCQKITRRIKMRNFFKKIVGCSIVVAYTALTIALLVLAFHAMIGIVATPALLTWFLASDTVNKRIRAIMNEKSEVLFKRNSAERVLAQLDIAAKGVFILINDFNTMSQLVRKLNDEIEHRKAIANMCVRNGKIELLKKVVREFRVEEKGFLEHLQELEEHIYLCFLTINRSRRLVVEELMHGSTIKL</sequence>
<keyword evidence="4" id="KW-1133">Transmembrane helix</keyword>
<keyword evidence="7" id="KW-1185">Reference proteome</keyword>
<evidence type="ECO:0000256" key="4">
    <source>
        <dbReference type="ARBA" id="ARBA00022989"/>
    </source>
</evidence>
<protein>
    <submittedName>
        <fullName evidence="6">Uncharacterized protein</fullName>
    </submittedName>
</protein>
<dbReference type="Pfam" id="PF05055">
    <property type="entry name" value="DUF677"/>
    <property type="match status" value="1"/>
</dbReference>
<evidence type="ECO:0000256" key="2">
    <source>
        <dbReference type="ARBA" id="ARBA00009074"/>
    </source>
</evidence>
<dbReference type="GO" id="GO:0016020">
    <property type="term" value="C:membrane"/>
    <property type="evidence" value="ECO:0007669"/>
    <property type="project" value="UniProtKB-SubCell"/>
</dbReference>
<evidence type="ECO:0000256" key="5">
    <source>
        <dbReference type="ARBA" id="ARBA00023136"/>
    </source>
</evidence>
<dbReference type="Gramene" id="KZN00748">
    <property type="protein sequence ID" value="KZN00748"/>
    <property type="gene ID" value="DCAR_009502"/>
</dbReference>
<evidence type="ECO:0000313" key="6">
    <source>
        <dbReference type="EMBL" id="WOG91487.1"/>
    </source>
</evidence>
<dbReference type="PANTHER" id="PTHR31113:SF20">
    <property type="entry name" value="UPF0496 PROTEIN 2-RELATED"/>
    <property type="match status" value="1"/>
</dbReference>
<dbReference type="PANTHER" id="PTHR31113">
    <property type="entry name" value="UPF0496 PROTEIN 3-RELATED"/>
    <property type="match status" value="1"/>
</dbReference>
<proteinExistence type="inferred from homology"/>
<evidence type="ECO:0000313" key="7">
    <source>
        <dbReference type="Proteomes" id="UP000077755"/>
    </source>
</evidence>
<comment type="similarity">
    <text evidence="2">Belongs to the UPF0496 family.</text>
</comment>
<evidence type="ECO:0000256" key="1">
    <source>
        <dbReference type="ARBA" id="ARBA00004370"/>
    </source>
</evidence>
<reference evidence="6" key="1">
    <citation type="journal article" date="2016" name="Nat. Genet.">
        <title>A high-quality carrot genome assembly provides new insights into carotenoid accumulation and asterid genome evolution.</title>
        <authorList>
            <person name="Iorizzo M."/>
            <person name="Ellison S."/>
            <person name="Senalik D."/>
            <person name="Zeng P."/>
            <person name="Satapoomin P."/>
            <person name="Huang J."/>
            <person name="Bowman M."/>
            <person name="Iovene M."/>
            <person name="Sanseverino W."/>
            <person name="Cavagnaro P."/>
            <person name="Yildiz M."/>
            <person name="Macko-Podgorni A."/>
            <person name="Moranska E."/>
            <person name="Grzebelus E."/>
            <person name="Grzebelus D."/>
            <person name="Ashrafi H."/>
            <person name="Zheng Z."/>
            <person name="Cheng S."/>
            <person name="Spooner D."/>
            <person name="Van Deynze A."/>
            <person name="Simon P."/>
        </authorList>
    </citation>
    <scope>NUCLEOTIDE SEQUENCE</scope>
    <source>
        <tissue evidence="6">Leaf</tissue>
    </source>
</reference>
<comment type="subcellular location">
    <subcellularLocation>
        <location evidence="1">Membrane</location>
    </subcellularLocation>
</comment>
<name>A0A166A4Y4_DAUCS</name>
<keyword evidence="3" id="KW-0812">Transmembrane</keyword>
<dbReference type="OMA" id="IAMRGHG"/>